<protein>
    <submittedName>
        <fullName evidence="1">Uncharacterized protein</fullName>
    </submittedName>
</protein>
<dbReference type="RefSeq" id="WP_377062082.1">
    <property type="nucleotide sequence ID" value="NZ_JBHSJJ010000002.1"/>
</dbReference>
<gene>
    <name evidence="1" type="ORF">ACFPFU_04880</name>
</gene>
<comment type="caution">
    <text evidence="1">The sequence shown here is derived from an EMBL/GenBank/DDBJ whole genome shotgun (WGS) entry which is preliminary data.</text>
</comment>
<dbReference type="EMBL" id="JBHSJJ010000002">
    <property type="protein sequence ID" value="MFC4871010.1"/>
    <property type="molecule type" value="Genomic_DNA"/>
</dbReference>
<name>A0ABV9SY73_9BACT</name>
<keyword evidence="2" id="KW-1185">Reference proteome</keyword>
<accession>A0ABV9SY73</accession>
<proteinExistence type="predicted"/>
<dbReference type="Proteomes" id="UP001595818">
    <property type="component" value="Unassembled WGS sequence"/>
</dbReference>
<sequence length="48" mass="5293">MVDYDGKEYLVFEVASLKEPDQYGKTHTAYISKKVAAPKGGKAKKSKS</sequence>
<reference evidence="2" key="1">
    <citation type="journal article" date="2019" name="Int. J. Syst. Evol. Microbiol.">
        <title>The Global Catalogue of Microorganisms (GCM) 10K type strain sequencing project: providing services to taxonomists for standard genome sequencing and annotation.</title>
        <authorList>
            <consortium name="The Broad Institute Genomics Platform"/>
            <consortium name="The Broad Institute Genome Sequencing Center for Infectious Disease"/>
            <person name="Wu L."/>
            <person name="Ma J."/>
        </authorList>
    </citation>
    <scope>NUCLEOTIDE SEQUENCE [LARGE SCALE GENOMIC DNA]</scope>
    <source>
        <strain evidence="2">CGMCC 4.7466</strain>
    </source>
</reference>
<organism evidence="1 2">
    <name type="scientific">Negadavirga shengliensis</name>
    <dbReference type="NCBI Taxonomy" id="1389218"/>
    <lineage>
        <taxon>Bacteria</taxon>
        <taxon>Pseudomonadati</taxon>
        <taxon>Bacteroidota</taxon>
        <taxon>Cytophagia</taxon>
        <taxon>Cytophagales</taxon>
        <taxon>Cyclobacteriaceae</taxon>
        <taxon>Negadavirga</taxon>
    </lineage>
</organism>
<evidence type="ECO:0000313" key="1">
    <source>
        <dbReference type="EMBL" id="MFC4871010.1"/>
    </source>
</evidence>
<evidence type="ECO:0000313" key="2">
    <source>
        <dbReference type="Proteomes" id="UP001595818"/>
    </source>
</evidence>